<name>A0A4Y2JVL9_ARAVE</name>
<evidence type="ECO:0000313" key="1">
    <source>
        <dbReference type="EMBL" id="GBM93246.1"/>
    </source>
</evidence>
<dbReference type="EMBL" id="BGPR01003860">
    <property type="protein sequence ID" value="GBM93246.1"/>
    <property type="molecule type" value="Genomic_DNA"/>
</dbReference>
<dbReference type="AlphaFoldDB" id="A0A4Y2JVL9"/>
<gene>
    <name evidence="1" type="ORF">AVEN_107321_1</name>
</gene>
<proteinExistence type="predicted"/>
<comment type="caution">
    <text evidence="1">The sequence shown here is derived from an EMBL/GenBank/DDBJ whole genome shotgun (WGS) entry which is preliminary data.</text>
</comment>
<evidence type="ECO:0000313" key="2">
    <source>
        <dbReference type="Proteomes" id="UP000499080"/>
    </source>
</evidence>
<keyword evidence="2" id="KW-1185">Reference proteome</keyword>
<reference evidence="1 2" key="1">
    <citation type="journal article" date="2019" name="Sci. Rep.">
        <title>Orb-weaving spider Araneus ventricosus genome elucidates the spidroin gene catalogue.</title>
        <authorList>
            <person name="Kono N."/>
            <person name="Nakamura H."/>
            <person name="Ohtoshi R."/>
            <person name="Moran D.A.P."/>
            <person name="Shinohara A."/>
            <person name="Yoshida Y."/>
            <person name="Fujiwara M."/>
            <person name="Mori M."/>
            <person name="Tomita M."/>
            <person name="Arakawa K."/>
        </authorList>
    </citation>
    <scope>NUCLEOTIDE SEQUENCE [LARGE SCALE GENOMIC DNA]</scope>
</reference>
<dbReference type="Proteomes" id="UP000499080">
    <property type="component" value="Unassembled WGS sequence"/>
</dbReference>
<protein>
    <submittedName>
        <fullName evidence="1">Uncharacterized protein</fullName>
    </submittedName>
</protein>
<accession>A0A4Y2JVL9</accession>
<organism evidence="1 2">
    <name type="scientific">Araneus ventricosus</name>
    <name type="common">Orbweaver spider</name>
    <name type="synonym">Epeira ventricosa</name>
    <dbReference type="NCBI Taxonomy" id="182803"/>
    <lineage>
        <taxon>Eukaryota</taxon>
        <taxon>Metazoa</taxon>
        <taxon>Ecdysozoa</taxon>
        <taxon>Arthropoda</taxon>
        <taxon>Chelicerata</taxon>
        <taxon>Arachnida</taxon>
        <taxon>Araneae</taxon>
        <taxon>Araneomorphae</taxon>
        <taxon>Entelegynae</taxon>
        <taxon>Araneoidea</taxon>
        <taxon>Araneidae</taxon>
        <taxon>Araneus</taxon>
    </lineage>
</organism>
<sequence length="75" mass="8400">MEGLTNSLNIRLLHIKEQDLYSGNSSTYYRSINRCTDNLNDTPHNGDGGVDELSGTDIKTLAERQKQGLILDGRY</sequence>